<sequence>MLTRPNLTLKSSRCCTARQATQRVMLVRASPESSSGQKDADKKQAPSSSQNNQNHGDNRKTDNHKGTWNPPFKSMEPHEPLPVEDRKTNIDF</sequence>
<dbReference type="Gramene" id="PNW84418">
    <property type="protein sequence ID" value="PNW84418"/>
    <property type="gene ID" value="CHLRE_03g144504v5"/>
</dbReference>
<feature type="compositionally biased region" description="Polar residues" evidence="1">
    <location>
        <begin position="45"/>
        <end position="55"/>
    </location>
</feature>
<feature type="region of interest" description="Disordered" evidence="1">
    <location>
        <begin position="25"/>
        <end position="92"/>
    </location>
</feature>
<feature type="compositionally biased region" description="Basic and acidic residues" evidence="1">
    <location>
        <begin position="56"/>
        <end position="65"/>
    </location>
</feature>
<dbReference type="EMBL" id="CM008964">
    <property type="protein sequence ID" value="PNW84418.1"/>
    <property type="molecule type" value="Genomic_DNA"/>
</dbReference>
<protein>
    <submittedName>
        <fullName evidence="2">Uncharacterized protein</fullName>
    </submittedName>
</protein>
<organism evidence="2 3">
    <name type="scientific">Chlamydomonas reinhardtii</name>
    <name type="common">Chlamydomonas smithii</name>
    <dbReference type="NCBI Taxonomy" id="3055"/>
    <lineage>
        <taxon>Eukaryota</taxon>
        <taxon>Viridiplantae</taxon>
        <taxon>Chlorophyta</taxon>
        <taxon>core chlorophytes</taxon>
        <taxon>Chlorophyceae</taxon>
        <taxon>CS clade</taxon>
        <taxon>Chlamydomonadales</taxon>
        <taxon>Chlamydomonadaceae</taxon>
        <taxon>Chlamydomonas</taxon>
    </lineage>
</organism>
<reference evidence="2 3" key="1">
    <citation type="journal article" date="2007" name="Science">
        <title>The Chlamydomonas genome reveals the evolution of key animal and plant functions.</title>
        <authorList>
            <person name="Merchant S.S."/>
            <person name="Prochnik S.E."/>
            <person name="Vallon O."/>
            <person name="Harris E.H."/>
            <person name="Karpowicz S.J."/>
            <person name="Witman G.B."/>
            <person name="Terry A."/>
            <person name="Salamov A."/>
            <person name="Fritz-Laylin L.K."/>
            <person name="Marechal-Drouard L."/>
            <person name="Marshall W.F."/>
            <person name="Qu L.H."/>
            <person name="Nelson D.R."/>
            <person name="Sanderfoot A.A."/>
            <person name="Spalding M.H."/>
            <person name="Kapitonov V.V."/>
            <person name="Ren Q."/>
            <person name="Ferris P."/>
            <person name="Lindquist E."/>
            <person name="Shapiro H."/>
            <person name="Lucas S.M."/>
            <person name="Grimwood J."/>
            <person name="Schmutz J."/>
            <person name="Cardol P."/>
            <person name="Cerutti H."/>
            <person name="Chanfreau G."/>
            <person name="Chen C.L."/>
            <person name="Cognat V."/>
            <person name="Croft M.T."/>
            <person name="Dent R."/>
            <person name="Dutcher S."/>
            <person name="Fernandez E."/>
            <person name="Fukuzawa H."/>
            <person name="Gonzalez-Ballester D."/>
            <person name="Gonzalez-Halphen D."/>
            <person name="Hallmann A."/>
            <person name="Hanikenne M."/>
            <person name="Hippler M."/>
            <person name="Inwood W."/>
            <person name="Jabbari K."/>
            <person name="Kalanon M."/>
            <person name="Kuras R."/>
            <person name="Lefebvre P.A."/>
            <person name="Lemaire S.D."/>
            <person name="Lobanov A.V."/>
            <person name="Lohr M."/>
            <person name="Manuell A."/>
            <person name="Meier I."/>
            <person name="Mets L."/>
            <person name="Mittag M."/>
            <person name="Mittelmeier T."/>
            <person name="Moroney J.V."/>
            <person name="Moseley J."/>
            <person name="Napoli C."/>
            <person name="Nedelcu A.M."/>
            <person name="Niyogi K."/>
            <person name="Novoselov S.V."/>
            <person name="Paulsen I.T."/>
            <person name="Pazour G."/>
            <person name="Purton S."/>
            <person name="Ral J.P."/>
            <person name="Riano-Pachon D.M."/>
            <person name="Riekhof W."/>
            <person name="Rymarquis L."/>
            <person name="Schroda M."/>
            <person name="Stern D."/>
            <person name="Umen J."/>
            <person name="Willows R."/>
            <person name="Wilson N."/>
            <person name="Zimmer S.L."/>
            <person name="Allmer J."/>
            <person name="Balk J."/>
            <person name="Bisova K."/>
            <person name="Chen C.J."/>
            <person name="Elias M."/>
            <person name="Gendler K."/>
            <person name="Hauser C."/>
            <person name="Lamb M.R."/>
            <person name="Ledford H."/>
            <person name="Long J.C."/>
            <person name="Minagawa J."/>
            <person name="Page M.D."/>
            <person name="Pan J."/>
            <person name="Pootakham W."/>
            <person name="Roje S."/>
            <person name="Rose A."/>
            <person name="Stahlberg E."/>
            <person name="Terauchi A.M."/>
            <person name="Yang P."/>
            <person name="Ball S."/>
            <person name="Bowler C."/>
            <person name="Dieckmann C.L."/>
            <person name="Gladyshev V.N."/>
            <person name="Green P."/>
            <person name="Jorgensen R."/>
            <person name="Mayfield S."/>
            <person name="Mueller-Roeber B."/>
            <person name="Rajamani S."/>
            <person name="Sayre R.T."/>
            <person name="Brokstein P."/>
            <person name="Dubchak I."/>
            <person name="Goodstein D."/>
            <person name="Hornick L."/>
            <person name="Huang Y.W."/>
            <person name="Jhaveri J."/>
            <person name="Luo Y."/>
            <person name="Martinez D."/>
            <person name="Ngau W.C."/>
            <person name="Otillar B."/>
            <person name="Poliakov A."/>
            <person name="Porter A."/>
            <person name="Szajkowski L."/>
            <person name="Werner G."/>
            <person name="Zhou K."/>
            <person name="Grigoriev I.V."/>
            <person name="Rokhsar D.S."/>
            <person name="Grossman A.R."/>
        </authorList>
    </citation>
    <scope>NUCLEOTIDE SEQUENCE [LARGE SCALE GENOMIC DNA]</scope>
    <source>
        <strain evidence="3">CC-503</strain>
    </source>
</reference>
<evidence type="ECO:0000313" key="2">
    <source>
        <dbReference type="EMBL" id="PNW84418.1"/>
    </source>
</evidence>
<accession>A0A2K3DV60</accession>
<gene>
    <name evidence="2" type="ORF">CHLRE_03g144504v5</name>
</gene>
<dbReference type="OrthoDB" id="530888at2759"/>
<evidence type="ECO:0000256" key="1">
    <source>
        <dbReference type="SAM" id="MobiDB-lite"/>
    </source>
</evidence>
<evidence type="ECO:0000313" key="3">
    <source>
        <dbReference type="Proteomes" id="UP000006906"/>
    </source>
</evidence>
<dbReference type="ExpressionAtlas" id="A0A2K3DV60">
    <property type="expression patterns" value="baseline"/>
</dbReference>
<dbReference type="RefSeq" id="XP_042925515.1">
    <property type="nucleotide sequence ID" value="XM_043060386.1"/>
</dbReference>
<proteinExistence type="predicted"/>
<name>A0A2K3DV60_CHLRE</name>
<keyword evidence="3" id="KW-1185">Reference proteome</keyword>
<dbReference type="Proteomes" id="UP000006906">
    <property type="component" value="Chromosome 3"/>
</dbReference>
<dbReference type="GeneID" id="66052669"/>
<feature type="compositionally biased region" description="Basic and acidic residues" evidence="1">
    <location>
        <begin position="75"/>
        <end position="92"/>
    </location>
</feature>
<dbReference type="InParanoid" id="A0A2K3DV60"/>
<dbReference type="PaxDb" id="3055-EDP01533"/>
<dbReference type="KEGG" id="cre:CHLRE_03g144504v5"/>
<dbReference type="AlphaFoldDB" id="A0A2K3DV60"/>